<dbReference type="EMBL" id="FLUV01001111">
    <property type="protein sequence ID" value="SBW22433.1"/>
    <property type="molecule type" value="Genomic_DNA"/>
</dbReference>
<dbReference type="InterPro" id="IPR019099">
    <property type="entry name" value="Uncharacterised_PGPGW_TM"/>
</dbReference>
<keyword evidence="2" id="KW-0472">Membrane</keyword>
<dbReference type="AlphaFoldDB" id="A0A1C3NXZ3"/>
<organism evidence="3 4">
    <name type="scientific">Candidatus Protofrankia californiensis</name>
    <dbReference type="NCBI Taxonomy" id="1839754"/>
    <lineage>
        <taxon>Bacteria</taxon>
        <taxon>Bacillati</taxon>
        <taxon>Actinomycetota</taxon>
        <taxon>Actinomycetes</taxon>
        <taxon>Frankiales</taxon>
        <taxon>Frankiaceae</taxon>
        <taxon>Protofrankia</taxon>
    </lineage>
</organism>
<evidence type="ECO:0000313" key="4">
    <source>
        <dbReference type="Proteomes" id="UP000199013"/>
    </source>
</evidence>
<protein>
    <recommendedName>
        <fullName evidence="5">Transmembrane protein (PGPGW)</fullName>
    </recommendedName>
</protein>
<feature type="transmembrane region" description="Helical" evidence="2">
    <location>
        <begin position="12"/>
        <end position="30"/>
    </location>
</feature>
<reference evidence="4" key="1">
    <citation type="submission" date="2016-02" db="EMBL/GenBank/DDBJ databases">
        <authorList>
            <person name="Wibberg D."/>
        </authorList>
    </citation>
    <scope>NUCLEOTIDE SEQUENCE [LARGE SCALE GENOMIC DNA]</scope>
</reference>
<gene>
    <name evidence="3" type="ORF">FDG2_2628</name>
</gene>
<feature type="transmembrane region" description="Helical" evidence="2">
    <location>
        <begin position="36"/>
        <end position="53"/>
    </location>
</feature>
<feature type="region of interest" description="Disordered" evidence="1">
    <location>
        <begin position="135"/>
        <end position="175"/>
    </location>
</feature>
<keyword evidence="4" id="KW-1185">Reference proteome</keyword>
<feature type="transmembrane region" description="Helical" evidence="2">
    <location>
        <begin position="74"/>
        <end position="98"/>
    </location>
</feature>
<feature type="transmembrane region" description="Helical" evidence="2">
    <location>
        <begin position="110"/>
        <end position="128"/>
    </location>
</feature>
<evidence type="ECO:0000313" key="3">
    <source>
        <dbReference type="EMBL" id="SBW22433.1"/>
    </source>
</evidence>
<proteinExistence type="predicted"/>
<dbReference type="Pfam" id="PF09656">
    <property type="entry name" value="PGPGW"/>
    <property type="match status" value="1"/>
</dbReference>
<accession>A0A1C3NXZ3</accession>
<dbReference type="InterPro" id="IPR036259">
    <property type="entry name" value="MFS_trans_sf"/>
</dbReference>
<keyword evidence="2" id="KW-1133">Transmembrane helix</keyword>
<dbReference type="SUPFAM" id="SSF103473">
    <property type="entry name" value="MFS general substrate transporter"/>
    <property type="match status" value="1"/>
</dbReference>
<keyword evidence="2" id="KW-0812">Transmembrane</keyword>
<evidence type="ECO:0000256" key="1">
    <source>
        <dbReference type="SAM" id="MobiDB-lite"/>
    </source>
</evidence>
<feature type="compositionally biased region" description="Low complexity" evidence="1">
    <location>
        <begin position="158"/>
        <end position="175"/>
    </location>
</feature>
<dbReference type="Proteomes" id="UP000199013">
    <property type="component" value="Unassembled WGS sequence"/>
</dbReference>
<evidence type="ECO:0008006" key="5">
    <source>
        <dbReference type="Google" id="ProtNLM"/>
    </source>
</evidence>
<name>A0A1C3NXZ3_9ACTN</name>
<evidence type="ECO:0000256" key="2">
    <source>
        <dbReference type="SAM" id="Phobius"/>
    </source>
</evidence>
<sequence length="175" mass="18743">MLNRSARLIRRIVVSTVGVAVLGVGVALLALPGPGFLVIALGFFVLSLEYEWARRQFEQARRKAADLADQAAASVWSSAFTILFGLGMVAVGVAWIVVKTLPFSSPWTGGSMIFGGVVILATILFSLWQAKQARDAGEPTPAELLDREEEQKRHKHMSSTSVSTSTVPPTSSTDG</sequence>